<evidence type="ECO:0000256" key="1">
    <source>
        <dbReference type="SAM" id="MobiDB-lite"/>
    </source>
</evidence>
<dbReference type="Proteomes" id="UP000015106">
    <property type="component" value="Chromosome 4"/>
</dbReference>
<dbReference type="EnsemblPlants" id="TuG1812G0400003591.01.T01">
    <property type="protein sequence ID" value="TuG1812G0400003591.01.T01"/>
    <property type="gene ID" value="TuG1812G0400003591.01"/>
</dbReference>
<reference evidence="3" key="1">
    <citation type="journal article" date="2013" name="Nature">
        <title>Draft genome of the wheat A-genome progenitor Triticum urartu.</title>
        <authorList>
            <person name="Ling H.Q."/>
            <person name="Zhao S."/>
            <person name="Liu D."/>
            <person name="Wang J."/>
            <person name="Sun H."/>
            <person name="Zhang C."/>
            <person name="Fan H."/>
            <person name="Li D."/>
            <person name="Dong L."/>
            <person name="Tao Y."/>
            <person name="Gao C."/>
            <person name="Wu H."/>
            <person name="Li Y."/>
            <person name="Cui Y."/>
            <person name="Guo X."/>
            <person name="Zheng S."/>
            <person name="Wang B."/>
            <person name="Yu K."/>
            <person name="Liang Q."/>
            <person name="Yang W."/>
            <person name="Lou X."/>
            <person name="Chen J."/>
            <person name="Feng M."/>
            <person name="Jian J."/>
            <person name="Zhang X."/>
            <person name="Luo G."/>
            <person name="Jiang Y."/>
            <person name="Liu J."/>
            <person name="Wang Z."/>
            <person name="Sha Y."/>
            <person name="Zhang B."/>
            <person name="Wu H."/>
            <person name="Tang D."/>
            <person name="Shen Q."/>
            <person name="Xue P."/>
            <person name="Zou S."/>
            <person name="Wang X."/>
            <person name="Liu X."/>
            <person name="Wang F."/>
            <person name="Yang Y."/>
            <person name="An X."/>
            <person name="Dong Z."/>
            <person name="Zhang K."/>
            <person name="Zhang X."/>
            <person name="Luo M.C."/>
            <person name="Dvorak J."/>
            <person name="Tong Y."/>
            <person name="Wang J."/>
            <person name="Yang H."/>
            <person name="Li Z."/>
            <person name="Wang D."/>
            <person name="Zhang A."/>
            <person name="Wang J."/>
        </authorList>
    </citation>
    <scope>NUCLEOTIDE SEQUENCE</scope>
    <source>
        <strain evidence="3">cv. G1812</strain>
    </source>
</reference>
<feature type="region of interest" description="Disordered" evidence="1">
    <location>
        <begin position="31"/>
        <end position="51"/>
    </location>
</feature>
<keyword evidence="3" id="KW-1185">Reference proteome</keyword>
<reference evidence="2" key="3">
    <citation type="submission" date="2022-06" db="UniProtKB">
        <authorList>
            <consortium name="EnsemblPlants"/>
        </authorList>
    </citation>
    <scope>IDENTIFICATION</scope>
</reference>
<evidence type="ECO:0000313" key="3">
    <source>
        <dbReference type="Proteomes" id="UP000015106"/>
    </source>
</evidence>
<name>A0A8R7Q982_TRIUA</name>
<dbReference type="AlphaFoldDB" id="A0A8R7Q982"/>
<proteinExistence type="predicted"/>
<reference evidence="2" key="2">
    <citation type="submission" date="2018-03" db="EMBL/GenBank/DDBJ databases">
        <title>The Triticum urartu genome reveals the dynamic nature of wheat genome evolution.</title>
        <authorList>
            <person name="Ling H."/>
            <person name="Ma B."/>
            <person name="Shi X."/>
            <person name="Liu H."/>
            <person name="Dong L."/>
            <person name="Sun H."/>
            <person name="Cao Y."/>
            <person name="Gao Q."/>
            <person name="Zheng S."/>
            <person name="Li Y."/>
            <person name="Yu Y."/>
            <person name="Du H."/>
            <person name="Qi M."/>
            <person name="Li Y."/>
            <person name="Yu H."/>
            <person name="Cui Y."/>
            <person name="Wang N."/>
            <person name="Chen C."/>
            <person name="Wu H."/>
            <person name="Zhao Y."/>
            <person name="Zhang J."/>
            <person name="Li Y."/>
            <person name="Zhou W."/>
            <person name="Zhang B."/>
            <person name="Hu W."/>
            <person name="Eijk M."/>
            <person name="Tang J."/>
            <person name="Witsenboer H."/>
            <person name="Zhao S."/>
            <person name="Li Z."/>
            <person name="Zhang A."/>
            <person name="Wang D."/>
            <person name="Liang C."/>
        </authorList>
    </citation>
    <scope>NUCLEOTIDE SEQUENCE [LARGE SCALE GENOMIC DNA]</scope>
    <source>
        <strain evidence="2">cv. G1812</strain>
    </source>
</reference>
<sequence>MLPRKFLLTPSNTSAMTLISGFPGVCECTTRRDDARNSTSSQSNVDDAPPL</sequence>
<protein>
    <submittedName>
        <fullName evidence="2">Uncharacterized protein</fullName>
    </submittedName>
</protein>
<dbReference type="Gramene" id="TuG1812G0400003591.01.T01">
    <property type="protein sequence ID" value="TuG1812G0400003591.01.T01"/>
    <property type="gene ID" value="TuG1812G0400003591.01"/>
</dbReference>
<accession>A0A8R7Q982</accession>
<evidence type="ECO:0000313" key="2">
    <source>
        <dbReference type="EnsemblPlants" id="TuG1812G0400003591.01.T01"/>
    </source>
</evidence>
<organism evidence="2 3">
    <name type="scientific">Triticum urartu</name>
    <name type="common">Red wild einkorn</name>
    <name type="synonym">Crithodium urartu</name>
    <dbReference type="NCBI Taxonomy" id="4572"/>
    <lineage>
        <taxon>Eukaryota</taxon>
        <taxon>Viridiplantae</taxon>
        <taxon>Streptophyta</taxon>
        <taxon>Embryophyta</taxon>
        <taxon>Tracheophyta</taxon>
        <taxon>Spermatophyta</taxon>
        <taxon>Magnoliopsida</taxon>
        <taxon>Liliopsida</taxon>
        <taxon>Poales</taxon>
        <taxon>Poaceae</taxon>
        <taxon>BOP clade</taxon>
        <taxon>Pooideae</taxon>
        <taxon>Triticodae</taxon>
        <taxon>Triticeae</taxon>
        <taxon>Triticinae</taxon>
        <taxon>Triticum</taxon>
    </lineage>
</organism>